<evidence type="ECO:0000313" key="2">
    <source>
        <dbReference type="EMBL" id="MFC4124996.1"/>
    </source>
</evidence>
<name>A0ABV8L2T3_9NOCA</name>
<proteinExistence type="predicted"/>
<feature type="transmembrane region" description="Helical" evidence="1">
    <location>
        <begin position="37"/>
        <end position="57"/>
    </location>
</feature>
<feature type="transmembrane region" description="Helical" evidence="1">
    <location>
        <begin position="134"/>
        <end position="152"/>
    </location>
</feature>
<sequence length="174" mass="18227">MRTPGTLATVNAAMSREGRMGRKDAATRDHDERTAAVARRLALVAGLVDVAIAGLAVSDAVDKLNEAPPTQGADFRFVTFVIWSVIAATAAAIGVLNLIGAGAMWRRKPFGRVLVIIASTLGTVATILFGYNVLLIAAALLVLHIAALVAAARPGTRRALRAEPTVSEPPWPKV</sequence>
<feature type="transmembrane region" description="Helical" evidence="1">
    <location>
        <begin position="110"/>
        <end position="128"/>
    </location>
</feature>
<protein>
    <submittedName>
        <fullName evidence="2">Uncharacterized protein</fullName>
    </submittedName>
</protein>
<reference evidence="3" key="1">
    <citation type="journal article" date="2019" name="Int. J. Syst. Evol. Microbiol.">
        <title>The Global Catalogue of Microorganisms (GCM) 10K type strain sequencing project: providing services to taxonomists for standard genome sequencing and annotation.</title>
        <authorList>
            <consortium name="The Broad Institute Genomics Platform"/>
            <consortium name="The Broad Institute Genome Sequencing Center for Infectious Disease"/>
            <person name="Wu L."/>
            <person name="Ma J."/>
        </authorList>
    </citation>
    <scope>NUCLEOTIDE SEQUENCE [LARGE SCALE GENOMIC DNA]</scope>
    <source>
        <strain evidence="3">CGMCC 4.7204</strain>
    </source>
</reference>
<gene>
    <name evidence="2" type="ORF">ACFOW8_08660</name>
</gene>
<dbReference type="Proteomes" id="UP001595767">
    <property type="component" value="Unassembled WGS sequence"/>
</dbReference>
<dbReference type="RefSeq" id="WP_378548017.1">
    <property type="nucleotide sequence ID" value="NZ_JBHSBA010000003.1"/>
</dbReference>
<keyword evidence="1" id="KW-0472">Membrane</keyword>
<evidence type="ECO:0000313" key="3">
    <source>
        <dbReference type="Proteomes" id="UP001595767"/>
    </source>
</evidence>
<accession>A0ABV8L2T3</accession>
<dbReference type="EMBL" id="JBHSBA010000003">
    <property type="protein sequence ID" value="MFC4124996.1"/>
    <property type="molecule type" value="Genomic_DNA"/>
</dbReference>
<keyword evidence="1" id="KW-0812">Transmembrane</keyword>
<feature type="transmembrane region" description="Helical" evidence="1">
    <location>
        <begin position="77"/>
        <end position="98"/>
    </location>
</feature>
<organism evidence="2 3">
    <name type="scientific">Nocardia rhizosphaerae</name>
    <dbReference type="NCBI Taxonomy" id="1691571"/>
    <lineage>
        <taxon>Bacteria</taxon>
        <taxon>Bacillati</taxon>
        <taxon>Actinomycetota</taxon>
        <taxon>Actinomycetes</taxon>
        <taxon>Mycobacteriales</taxon>
        <taxon>Nocardiaceae</taxon>
        <taxon>Nocardia</taxon>
    </lineage>
</organism>
<keyword evidence="3" id="KW-1185">Reference proteome</keyword>
<evidence type="ECO:0000256" key="1">
    <source>
        <dbReference type="SAM" id="Phobius"/>
    </source>
</evidence>
<keyword evidence="1" id="KW-1133">Transmembrane helix</keyword>
<comment type="caution">
    <text evidence="2">The sequence shown here is derived from an EMBL/GenBank/DDBJ whole genome shotgun (WGS) entry which is preliminary data.</text>
</comment>